<proteinExistence type="predicted"/>
<evidence type="ECO:0000313" key="2">
    <source>
        <dbReference type="EMBL" id="CAH2045646.1"/>
    </source>
</evidence>
<dbReference type="Proteomes" id="UP000837857">
    <property type="component" value="Chromosome 16"/>
</dbReference>
<accession>A0ABN8I4H9</accession>
<feature type="region of interest" description="Disordered" evidence="1">
    <location>
        <begin position="52"/>
        <end position="73"/>
    </location>
</feature>
<protein>
    <submittedName>
        <fullName evidence="2">Uncharacterized protein</fullName>
    </submittedName>
</protein>
<keyword evidence="3" id="KW-1185">Reference proteome</keyword>
<name>A0ABN8I4H9_9NEOP</name>
<evidence type="ECO:0000313" key="3">
    <source>
        <dbReference type="Proteomes" id="UP000837857"/>
    </source>
</evidence>
<organism evidence="2 3">
    <name type="scientific">Iphiclides podalirius</name>
    <name type="common">scarce swallowtail</name>
    <dbReference type="NCBI Taxonomy" id="110791"/>
    <lineage>
        <taxon>Eukaryota</taxon>
        <taxon>Metazoa</taxon>
        <taxon>Ecdysozoa</taxon>
        <taxon>Arthropoda</taxon>
        <taxon>Hexapoda</taxon>
        <taxon>Insecta</taxon>
        <taxon>Pterygota</taxon>
        <taxon>Neoptera</taxon>
        <taxon>Endopterygota</taxon>
        <taxon>Lepidoptera</taxon>
        <taxon>Glossata</taxon>
        <taxon>Ditrysia</taxon>
        <taxon>Papilionoidea</taxon>
        <taxon>Papilionidae</taxon>
        <taxon>Papilioninae</taxon>
        <taxon>Iphiclides</taxon>
    </lineage>
</organism>
<gene>
    <name evidence="2" type="ORF">IPOD504_LOCUS5167</name>
</gene>
<evidence type="ECO:0000256" key="1">
    <source>
        <dbReference type="SAM" id="MobiDB-lite"/>
    </source>
</evidence>
<feature type="non-terminal residue" evidence="2">
    <location>
        <position position="73"/>
    </location>
</feature>
<sequence length="73" mass="7841">MSPSQWWINSGTGGKVFAVRSNARLCETVTSFSMESETCVGVGRPPSAAFVRQRAAERGTGQSEARALRARPP</sequence>
<dbReference type="EMBL" id="OW152828">
    <property type="protein sequence ID" value="CAH2045646.1"/>
    <property type="molecule type" value="Genomic_DNA"/>
</dbReference>
<reference evidence="2" key="1">
    <citation type="submission" date="2022-03" db="EMBL/GenBank/DDBJ databases">
        <authorList>
            <person name="Martin H S."/>
        </authorList>
    </citation>
    <scope>NUCLEOTIDE SEQUENCE</scope>
</reference>